<dbReference type="PANTHER" id="PTHR42354">
    <property type="entry name" value="C2H2-TYPE DOMAIN-CONTAINING PROTEIN"/>
    <property type="match status" value="1"/>
</dbReference>
<keyword evidence="2" id="KW-1133">Transmembrane helix</keyword>
<gene>
    <name evidence="3" type="ORF">BT63DRAFT_147783</name>
</gene>
<organism evidence="3 4">
    <name type="scientific">Microthyrium microscopicum</name>
    <dbReference type="NCBI Taxonomy" id="703497"/>
    <lineage>
        <taxon>Eukaryota</taxon>
        <taxon>Fungi</taxon>
        <taxon>Dikarya</taxon>
        <taxon>Ascomycota</taxon>
        <taxon>Pezizomycotina</taxon>
        <taxon>Dothideomycetes</taxon>
        <taxon>Dothideomycetes incertae sedis</taxon>
        <taxon>Microthyriales</taxon>
        <taxon>Microthyriaceae</taxon>
        <taxon>Microthyrium</taxon>
    </lineage>
</organism>
<feature type="compositionally biased region" description="Polar residues" evidence="1">
    <location>
        <begin position="222"/>
        <end position="237"/>
    </location>
</feature>
<evidence type="ECO:0000313" key="4">
    <source>
        <dbReference type="Proteomes" id="UP000799302"/>
    </source>
</evidence>
<dbReference type="AlphaFoldDB" id="A0A6A6UQF4"/>
<feature type="region of interest" description="Disordered" evidence="1">
    <location>
        <begin position="75"/>
        <end position="96"/>
    </location>
</feature>
<dbReference type="PANTHER" id="PTHR42354:SF1">
    <property type="entry name" value="C2H2-TYPE DOMAIN-CONTAINING PROTEIN"/>
    <property type="match status" value="1"/>
</dbReference>
<evidence type="ECO:0000256" key="1">
    <source>
        <dbReference type="SAM" id="MobiDB-lite"/>
    </source>
</evidence>
<sequence length="417" mass="46632">MAPLSHPQPASMNYSNMIEEKNLKKTFIIATLVSTLIGTFTTGIGLYDRIGEKRKQGKIDKGQNVQLKELQAKVDKMGKEGPEKPAIKERPERGEQELQRSLEYGGPMIRQEYNHDLARLGPRFANGDAITQNQLQSQIITLQGTVIGLLEDAVYTGRLDNINKLYNASEFAREGSLNALRGQYQRMLQAAPVQRPIGPVRRISSTPTIRSDAHKSIKGAHSTKTTRAPSKAPTRSITEVHVENDPAPREADKPDANNSLVKETAALSVADHSGPLFCRYAVDLQETSMPLEACFSSGGSGACPLCGTKIGTEAGRAWKIDKEVVHERVRTKDYDDEVVEERTFLINNRFVVKSHREKAGFACVLCYNHRERDTICESVAGLVRHVWQRHDVSEFEAEPDIREVSMLEERVTQKRDR</sequence>
<keyword evidence="2" id="KW-0472">Membrane</keyword>
<feature type="region of interest" description="Disordered" evidence="1">
    <location>
        <begin position="199"/>
        <end position="258"/>
    </location>
</feature>
<name>A0A6A6UQF4_9PEZI</name>
<feature type="transmembrane region" description="Helical" evidence="2">
    <location>
        <begin position="27"/>
        <end position="47"/>
    </location>
</feature>
<evidence type="ECO:0000313" key="3">
    <source>
        <dbReference type="EMBL" id="KAF2673154.1"/>
    </source>
</evidence>
<keyword evidence="4" id="KW-1185">Reference proteome</keyword>
<dbReference type="EMBL" id="MU004231">
    <property type="protein sequence ID" value="KAF2673154.1"/>
    <property type="molecule type" value="Genomic_DNA"/>
</dbReference>
<keyword evidence="2" id="KW-0812">Transmembrane</keyword>
<proteinExistence type="predicted"/>
<accession>A0A6A6UQF4</accession>
<evidence type="ECO:0000256" key="2">
    <source>
        <dbReference type="SAM" id="Phobius"/>
    </source>
</evidence>
<feature type="compositionally biased region" description="Basic and acidic residues" evidence="1">
    <location>
        <begin position="238"/>
        <end position="255"/>
    </location>
</feature>
<reference evidence="3" key="1">
    <citation type="journal article" date="2020" name="Stud. Mycol.">
        <title>101 Dothideomycetes genomes: a test case for predicting lifestyles and emergence of pathogens.</title>
        <authorList>
            <person name="Haridas S."/>
            <person name="Albert R."/>
            <person name="Binder M."/>
            <person name="Bloem J."/>
            <person name="Labutti K."/>
            <person name="Salamov A."/>
            <person name="Andreopoulos B."/>
            <person name="Baker S."/>
            <person name="Barry K."/>
            <person name="Bills G."/>
            <person name="Bluhm B."/>
            <person name="Cannon C."/>
            <person name="Castanera R."/>
            <person name="Culley D."/>
            <person name="Daum C."/>
            <person name="Ezra D."/>
            <person name="Gonzalez J."/>
            <person name="Henrissat B."/>
            <person name="Kuo A."/>
            <person name="Liang C."/>
            <person name="Lipzen A."/>
            <person name="Lutzoni F."/>
            <person name="Magnuson J."/>
            <person name="Mondo S."/>
            <person name="Nolan M."/>
            <person name="Ohm R."/>
            <person name="Pangilinan J."/>
            <person name="Park H.-J."/>
            <person name="Ramirez L."/>
            <person name="Alfaro M."/>
            <person name="Sun H."/>
            <person name="Tritt A."/>
            <person name="Yoshinaga Y."/>
            <person name="Zwiers L.-H."/>
            <person name="Turgeon B."/>
            <person name="Goodwin S."/>
            <person name="Spatafora J."/>
            <person name="Crous P."/>
            <person name="Grigoriev I."/>
        </authorList>
    </citation>
    <scope>NUCLEOTIDE SEQUENCE</scope>
    <source>
        <strain evidence="3">CBS 115976</strain>
    </source>
</reference>
<dbReference type="OrthoDB" id="5309037at2759"/>
<dbReference type="Proteomes" id="UP000799302">
    <property type="component" value="Unassembled WGS sequence"/>
</dbReference>
<protein>
    <submittedName>
        <fullName evidence="3">Uncharacterized protein</fullName>
    </submittedName>
</protein>